<dbReference type="NCBIfam" id="TIGR00166">
    <property type="entry name" value="S6"/>
    <property type="match status" value="1"/>
</dbReference>
<comment type="similarity">
    <text evidence="1">Belongs to the bacterial ribosomal protein bS6 family.</text>
</comment>
<evidence type="ECO:0008006" key="3">
    <source>
        <dbReference type="Google" id="ProtNLM"/>
    </source>
</evidence>
<dbReference type="GO" id="GO:0006412">
    <property type="term" value="P:translation"/>
    <property type="evidence" value="ECO:0007669"/>
    <property type="project" value="InterPro"/>
</dbReference>
<dbReference type="GO" id="GO:0070181">
    <property type="term" value="F:small ribosomal subunit rRNA binding"/>
    <property type="evidence" value="ECO:0007669"/>
    <property type="project" value="TreeGrafter"/>
</dbReference>
<dbReference type="CDD" id="cd00473">
    <property type="entry name" value="bS6"/>
    <property type="match status" value="1"/>
</dbReference>
<name>A0A382GLZ4_9ZZZZ</name>
<protein>
    <recommendedName>
        <fullName evidence="3">30S ribosomal protein S6</fullName>
    </recommendedName>
</protein>
<evidence type="ECO:0000313" key="2">
    <source>
        <dbReference type="EMBL" id="SVB75191.1"/>
    </source>
</evidence>
<gene>
    <name evidence="2" type="ORF">METZ01_LOCUS228045</name>
</gene>
<accession>A0A382GLZ4</accession>
<dbReference type="GO" id="GO:0005737">
    <property type="term" value="C:cytoplasm"/>
    <property type="evidence" value="ECO:0007669"/>
    <property type="project" value="UniProtKB-ARBA"/>
</dbReference>
<dbReference type="PANTHER" id="PTHR21011:SF1">
    <property type="entry name" value="SMALL RIBOSOMAL SUBUNIT PROTEIN BS6M"/>
    <property type="match status" value="1"/>
</dbReference>
<organism evidence="2">
    <name type="scientific">marine metagenome</name>
    <dbReference type="NCBI Taxonomy" id="408172"/>
    <lineage>
        <taxon>unclassified sequences</taxon>
        <taxon>metagenomes</taxon>
        <taxon>ecological metagenomes</taxon>
    </lineage>
</organism>
<dbReference type="HAMAP" id="MF_00360">
    <property type="entry name" value="Ribosomal_bS6"/>
    <property type="match status" value="1"/>
</dbReference>
<evidence type="ECO:0000256" key="1">
    <source>
        <dbReference type="ARBA" id="ARBA00009512"/>
    </source>
</evidence>
<dbReference type="AlphaFoldDB" id="A0A382GLZ4"/>
<dbReference type="Pfam" id="PF01250">
    <property type="entry name" value="Ribosomal_S6"/>
    <property type="match status" value="1"/>
</dbReference>
<dbReference type="InterPro" id="IPR014717">
    <property type="entry name" value="Transl_elong_EF1B/ribsomal_bS6"/>
</dbReference>
<reference evidence="2" key="1">
    <citation type="submission" date="2018-05" db="EMBL/GenBank/DDBJ databases">
        <authorList>
            <person name="Lanie J.A."/>
            <person name="Ng W.-L."/>
            <person name="Kazmierczak K.M."/>
            <person name="Andrzejewski T.M."/>
            <person name="Davidsen T.M."/>
            <person name="Wayne K.J."/>
            <person name="Tettelin H."/>
            <person name="Glass J.I."/>
            <person name="Rusch D."/>
            <person name="Podicherti R."/>
            <person name="Tsui H.-C.T."/>
            <person name="Winkler M.E."/>
        </authorList>
    </citation>
    <scope>NUCLEOTIDE SEQUENCE</scope>
</reference>
<dbReference type="GO" id="GO:0003735">
    <property type="term" value="F:structural constituent of ribosome"/>
    <property type="evidence" value="ECO:0007669"/>
    <property type="project" value="InterPro"/>
</dbReference>
<dbReference type="InterPro" id="IPR035980">
    <property type="entry name" value="Ribosomal_bS6_sf"/>
</dbReference>
<proteinExistence type="inferred from homology"/>
<dbReference type="Gene3D" id="3.30.70.60">
    <property type="match status" value="1"/>
</dbReference>
<dbReference type="EMBL" id="UINC01055843">
    <property type="protein sequence ID" value="SVB75191.1"/>
    <property type="molecule type" value="Genomic_DNA"/>
</dbReference>
<dbReference type="InterPro" id="IPR000529">
    <property type="entry name" value="Ribosomal_bS6"/>
</dbReference>
<dbReference type="GO" id="GO:0005840">
    <property type="term" value="C:ribosome"/>
    <property type="evidence" value="ECO:0007669"/>
    <property type="project" value="InterPro"/>
</dbReference>
<dbReference type="InterPro" id="IPR020814">
    <property type="entry name" value="Ribosomal_S6_plastid/chlpt"/>
</dbReference>
<dbReference type="PANTHER" id="PTHR21011">
    <property type="entry name" value="MITOCHONDRIAL 28S RIBOSOMAL PROTEIN S6"/>
    <property type="match status" value="1"/>
</dbReference>
<sequence>MREYELVLAITPVANESEAAAIVESVSGYIAGHGGEMSEQQIWGIRRLSFPINNFQEGNYVRALVSLEASSVAELERTLKANEEILVHMVSRA</sequence>
<dbReference type="SUPFAM" id="SSF54995">
    <property type="entry name" value="Ribosomal protein S6"/>
    <property type="match status" value="1"/>
</dbReference>